<name>A0A397MFQ7_ECTOL</name>
<keyword evidence="5" id="KW-0812">Transmembrane</keyword>
<evidence type="ECO:0000256" key="1">
    <source>
        <dbReference type="ARBA" id="ARBA00004442"/>
    </source>
</evidence>
<feature type="signal peptide" evidence="8">
    <location>
        <begin position="1"/>
        <end position="18"/>
    </location>
</feature>
<dbReference type="Pfam" id="PF02321">
    <property type="entry name" value="OEP"/>
    <property type="match status" value="2"/>
</dbReference>
<keyword evidence="6" id="KW-0472">Membrane</keyword>
<dbReference type="PANTHER" id="PTHR30026:SF20">
    <property type="entry name" value="OUTER MEMBRANE PROTEIN TOLC"/>
    <property type="match status" value="1"/>
</dbReference>
<proteinExistence type="inferred from homology"/>
<protein>
    <submittedName>
        <fullName evidence="9">Outer membrane protein</fullName>
    </submittedName>
</protein>
<evidence type="ECO:0000256" key="2">
    <source>
        <dbReference type="ARBA" id="ARBA00007613"/>
    </source>
</evidence>
<evidence type="ECO:0000313" key="9">
    <source>
        <dbReference type="EMBL" id="RIA20481.1"/>
    </source>
</evidence>
<keyword evidence="3" id="KW-0813">Transport</keyword>
<dbReference type="Gene3D" id="1.20.1600.10">
    <property type="entry name" value="Outer membrane efflux proteins (OEP)"/>
    <property type="match status" value="1"/>
</dbReference>
<comment type="caution">
    <text evidence="9">The sequence shown here is derived from an EMBL/GenBank/DDBJ whole genome shotgun (WGS) entry which is preliminary data.</text>
</comment>
<sequence>MRIALLLLCSLLIGSAHASQQASDLWLLYQESLRQDPRLLQAIAQKEAANLREREAMGQLLPQLSLNNTFSRAEHDYETATIRSDGASHSLNLTQPLYAPGSWRSYQKYQELNKQQYWAETDTNTDNALRIAELYFAILASEDELALNQAELKATQRNQQRVHALYKRQMAMLTDVLESDARAAILQTNILDAENAVHSSRNALAERIGRTIDEPLKRLPKAPDYAQLLRNENDWVKQALAHNPALRSRSHGVDAAEKAYREAKAEHLPRVNLTLSAQRSDIDYESNPTPEKDTLIASIGIQVPLYSGGSTTARSSALYAEKDAASYDYERLKREVVRETQTALLNVKTGPERIKAAEQSLHAAEKSRQAAERAFELGVYNAVEVLERVRDEFRARRDLLRSHYTYITNLLLLYRWTGTLSEHDIRRSSELLEGEM</sequence>
<dbReference type="PANTHER" id="PTHR30026">
    <property type="entry name" value="OUTER MEMBRANE PROTEIN TOLC"/>
    <property type="match status" value="1"/>
</dbReference>
<dbReference type="GO" id="GO:1990281">
    <property type="term" value="C:efflux pump complex"/>
    <property type="evidence" value="ECO:0007669"/>
    <property type="project" value="TreeGrafter"/>
</dbReference>
<dbReference type="Proteomes" id="UP000265836">
    <property type="component" value="Unassembled WGS sequence"/>
</dbReference>
<dbReference type="GO" id="GO:0015562">
    <property type="term" value="F:efflux transmembrane transporter activity"/>
    <property type="evidence" value="ECO:0007669"/>
    <property type="project" value="InterPro"/>
</dbReference>
<dbReference type="GO" id="GO:0015288">
    <property type="term" value="F:porin activity"/>
    <property type="evidence" value="ECO:0007669"/>
    <property type="project" value="TreeGrafter"/>
</dbReference>
<evidence type="ECO:0000256" key="4">
    <source>
        <dbReference type="ARBA" id="ARBA00022452"/>
    </source>
</evidence>
<dbReference type="AlphaFoldDB" id="A0A397MFQ7"/>
<reference evidence="9 10" key="1">
    <citation type="submission" date="2018-08" db="EMBL/GenBank/DDBJ databases">
        <title>Genome sequencing of rice bacterial endophytes.</title>
        <authorList>
            <person name="Venturi V."/>
        </authorList>
    </citation>
    <scope>NUCLEOTIDE SEQUENCE [LARGE SCALE GENOMIC DNA]</scope>
    <source>
        <strain evidence="9 10">E1205</strain>
    </source>
</reference>
<comment type="similarity">
    <text evidence="2">Belongs to the outer membrane factor (OMF) (TC 1.B.17) family.</text>
</comment>
<dbReference type="GO" id="GO:0009279">
    <property type="term" value="C:cell outer membrane"/>
    <property type="evidence" value="ECO:0007669"/>
    <property type="project" value="UniProtKB-SubCell"/>
</dbReference>
<gene>
    <name evidence="9" type="ORF">DFO61_4094</name>
</gene>
<evidence type="ECO:0000256" key="3">
    <source>
        <dbReference type="ARBA" id="ARBA00022448"/>
    </source>
</evidence>
<evidence type="ECO:0000256" key="8">
    <source>
        <dbReference type="SAM" id="SignalP"/>
    </source>
</evidence>
<organism evidence="9 10">
    <name type="scientific">Ectopseudomonas oleovorans</name>
    <name type="common">Pseudomonas oleovorans</name>
    <dbReference type="NCBI Taxonomy" id="301"/>
    <lineage>
        <taxon>Bacteria</taxon>
        <taxon>Pseudomonadati</taxon>
        <taxon>Pseudomonadota</taxon>
        <taxon>Gammaproteobacteria</taxon>
        <taxon>Pseudomonadales</taxon>
        <taxon>Pseudomonadaceae</taxon>
        <taxon>Ectopseudomonas</taxon>
    </lineage>
</organism>
<evidence type="ECO:0000256" key="6">
    <source>
        <dbReference type="ARBA" id="ARBA00023136"/>
    </source>
</evidence>
<keyword evidence="8" id="KW-0732">Signal</keyword>
<dbReference type="InterPro" id="IPR051906">
    <property type="entry name" value="TolC-like"/>
</dbReference>
<dbReference type="EMBL" id="QXDA01000006">
    <property type="protein sequence ID" value="RIA20481.1"/>
    <property type="molecule type" value="Genomic_DNA"/>
</dbReference>
<dbReference type="RefSeq" id="WP_119694445.1">
    <property type="nucleotide sequence ID" value="NZ_QXDA01000006.1"/>
</dbReference>
<evidence type="ECO:0000313" key="10">
    <source>
        <dbReference type="Proteomes" id="UP000265836"/>
    </source>
</evidence>
<evidence type="ECO:0000256" key="7">
    <source>
        <dbReference type="ARBA" id="ARBA00023237"/>
    </source>
</evidence>
<comment type="subcellular location">
    <subcellularLocation>
        <location evidence="1">Cell outer membrane</location>
    </subcellularLocation>
</comment>
<feature type="chain" id="PRO_5017486205" evidence="8">
    <location>
        <begin position="19"/>
        <end position="436"/>
    </location>
</feature>
<accession>A0A397MFQ7</accession>
<dbReference type="InterPro" id="IPR003423">
    <property type="entry name" value="OMP_efflux"/>
</dbReference>
<dbReference type="SUPFAM" id="SSF56954">
    <property type="entry name" value="Outer membrane efflux proteins (OEP)"/>
    <property type="match status" value="1"/>
</dbReference>
<evidence type="ECO:0000256" key="5">
    <source>
        <dbReference type="ARBA" id="ARBA00022692"/>
    </source>
</evidence>
<keyword evidence="4" id="KW-1134">Transmembrane beta strand</keyword>
<keyword evidence="7" id="KW-0998">Cell outer membrane</keyword>